<protein>
    <submittedName>
        <fullName evidence="2">TRAP transporter TAXI family solute receptor</fullName>
    </submittedName>
</protein>
<sequence length="331" mass="35136">MKKISVLCFVFILFLAACGGGEKTSGGKDNGKDGEASFEDLFVTIATGGTSGVYYPLGGALATLLQEELGADASVQATQASVENVNLVLSGRAELAFITGDTGFQAYEGSGAFEGEDPKKDLRSLAAFYPNYLHIITTADSGIESFSDLKGKKVAVGAPNSGTELAARVLFEGHGLSYDDITPDYLSFAEAVEQMKNGIVHAAVLSSGIPNSAIMDLETSHGVKIIPIEDDAMEYLTKEYSYLGKTVIPAGAYSNKEDVPAISITNAMIVSKDLTEEEVYHMTKAIFENLDVLKDAHSAAEDIDIQHATEGLGIPLHPGAEKYFKEEGVLK</sequence>
<keyword evidence="2" id="KW-0675">Receptor</keyword>
<feature type="signal peptide" evidence="1">
    <location>
        <begin position="1"/>
        <end position="19"/>
    </location>
</feature>
<evidence type="ECO:0000256" key="1">
    <source>
        <dbReference type="SAM" id="SignalP"/>
    </source>
</evidence>
<dbReference type="SUPFAM" id="SSF53850">
    <property type="entry name" value="Periplasmic binding protein-like II"/>
    <property type="match status" value="1"/>
</dbReference>
<dbReference type="NCBIfam" id="TIGR02122">
    <property type="entry name" value="TRAP_TAXI"/>
    <property type="match status" value="1"/>
</dbReference>
<evidence type="ECO:0000313" key="3">
    <source>
        <dbReference type="Proteomes" id="UP000823485"/>
    </source>
</evidence>
<dbReference type="InterPro" id="IPR011852">
    <property type="entry name" value="TRAP_TAXI"/>
</dbReference>
<comment type="caution">
    <text evidence="2">The sequence shown here is derived from an EMBL/GenBank/DDBJ whole genome shotgun (WGS) entry which is preliminary data.</text>
</comment>
<dbReference type="RefSeq" id="WP_077113187.1">
    <property type="nucleotide sequence ID" value="NZ_JAFBFH010000006.1"/>
</dbReference>
<dbReference type="EMBL" id="JAFBFH010000006">
    <property type="protein sequence ID" value="MBM7714267.1"/>
    <property type="molecule type" value="Genomic_DNA"/>
</dbReference>
<dbReference type="CDD" id="cd13567">
    <property type="entry name" value="PBP2_TtGluBP"/>
    <property type="match status" value="1"/>
</dbReference>
<dbReference type="PROSITE" id="PS51257">
    <property type="entry name" value="PROKAR_LIPOPROTEIN"/>
    <property type="match status" value="1"/>
</dbReference>
<dbReference type="Pfam" id="PF16868">
    <property type="entry name" value="NMT1_3"/>
    <property type="match status" value="1"/>
</dbReference>
<keyword evidence="1" id="KW-0732">Signal</keyword>
<name>A0ABS2R3P4_9BACI</name>
<dbReference type="Gene3D" id="3.40.190.10">
    <property type="entry name" value="Periplasmic binding protein-like II"/>
    <property type="match status" value="2"/>
</dbReference>
<keyword evidence="3" id="KW-1185">Reference proteome</keyword>
<dbReference type="PANTHER" id="PTHR42941:SF1">
    <property type="entry name" value="SLL1037 PROTEIN"/>
    <property type="match status" value="1"/>
</dbReference>
<evidence type="ECO:0000313" key="2">
    <source>
        <dbReference type="EMBL" id="MBM7714267.1"/>
    </source>
</evidence>
<proteinExistence type="predicted"/>
<accession>A0ABS2R3P4</accession>
<gene>
    <name evidence="2" type="ORF">JOC94_001239</name>
</gene>
<dbReference type="Proteomes" id="UP000823485">
    <property type="component" value="Unassembled WGS sequence"/>
</dbReference>
<reference evidence="2 3" key="1">
    <citation type="submission" date="2021-01" db="EMBL/GenBank/DDBJ databases">
        <title>Genomic Encyclopedia of Type Strains, Phase IV (KMG-IV): sequencing the most valuable type-strain genomes for metagenomic binning, comparative biology and taxonomic classification.</title>
        <authorList>
            <person name="Goeker M."/>
        </authorList>
    </citation>
    <scope>NUCLEOTIDE SEQUENCE [LARGE SCALE GENOMIC DNA]</scope>
    <source>
        <strain evidence="2 3">DSM 105453</strain>
    </source>
</reference>
<feature type="chain" id="PRO_5047015002" evidence="1">
    <location>
        <begin position="20"/>
        <end position="331"/>
    </location>
</feature>
<organism evidence="2 3">
    <name type="scientific">Siminovitchia thermophila</name>
    <dbReference type="NCBI Taxonomy" id="1245522"/>
    <lineage>
        <taxon>Bacteria</taxon>
        <taxon>Bacillati</taxon>
        <taxon>Bacillota</taxon>
        <taxon>Bacilli</taxon>
        <taxon>Bacillales</taxon>
        <taxon>Bacillaceae</taxon>
        <taxon>Siminovitchia</taxon>
    </lineage>
</organism>
<dbReference type="PANTHER" id="PTHR42941">
    <property type="entry name" value="SLL1037 PROTEIN"/>
    <property type="match status" value="1"/>
</dbReference>